<reference evidence="3" key="1">
    <citation type="journal article" date="2019" name="Int. J. Syst. Evol. Microbiol.">
        <title>The Global Catalogue of Microorganisms (GCM) 10K type strain sequencing project: providing services to taxonomists for standard genome sequencing and annotation.</title>
        <authorList>
            <consortium name="The Broad Institute Genomics Platform"/>
            <consortium name="The Broad Institute Genome Sequencing Center for Infectious Disease"/>
            <person name="Wu L."/>
            <person name="Ma J."/>
        </authorList>
    </citation>
    <scope>NUCLEOTIDE SEQUENCE [LARGE SCALE GENOMIC DNA]</scope>
    <source>
        <strain evidence="3">JCM 16914</strain>
    </source>
</reference>
<gene>
    <name evidence="2" type="ORF">GCM10022228_07720</name>
</gene>
<evidence type="ECO:0008006" key="4">
    <source>
        <dbReference type="Google" id="ProtNLM"/>
    </source>
</evidence>
<evidence type="ECO:0000313" key="2">
    <source>
        <dbReference type="EMBL" id="GAA3899707.1"/>
    </source>
</evidence>
<dbReference type="RefSeq" id="WP_344702496.1">
    <property type="nucleotide sequence ID" value="NZ_BAAAZT010000029.1"/>
</dbReference>
<comment type="caution">
    <text evidence="2">The sequence shown here is derived from an EMBL/GenBank/DDBJ whole genome shotgun (WGS) entry which is preliminary data.</text>
</comment>
<proteinExistence type="predicted"/>
<evidence type="ECO:0000256" key="1">
    <source>
        <dbReference type="ARBA" id="ARBA00023172"/>
    </source>
</evidence>
<dbReference type="SUPFAM" id="SSF56349">
    <property type="entry name" value="DNA breaking-rejoining enzymes"/>
    <property type="match status" value="1"/>
</dbReference>
<dbReference type="Gene3D" id="1.10.443.10">
    <property type="entry name" value="Intergrase catalytic core"/>
    <property type="match status" value="1"/>
</dbReference>
<dbReference type="InterPro" id="IPR013762">
    <property type="entry name" value="Integrase-like_cat_sf"/>
</dbReference>
<evidence type="ECO:0000313" key="3">
    <source>
        <dbReference type="Proteomes" id="UP001500133"/>
    </source>
</evidence>
<sequence>MARLNAVRLIGQWQNEKRSIVQPVSLPDTKWVLEAIFGDVPVSSVDLDTAFVETLADGLFEWRLSDKRPITRKHARKRVNRVLQQLNQIPGMQAVLIPEPIPTHRPTPWPTTARSLDIGEQMVQLDKNILSWCRRTAQPDAWLLVLAIRLMTRFGMGETTALGTLAMLTREHISQRWWAIPAAPGEQLAEGGHYQIRLPDDVWVPLRAVLSREGNKRPTGWLLFSPEGAPLDYRQRVKQLRTRLKTATKQCLKEREQNADSDNWCRLRTWSTLVNASQYVPLLRGIPPLWARMLRQYPLPTCTPVPLLSESETAHWYTPGERYGRLPDRPTIANASAPVPELGQQTQPAGLALIDTDHLPVGWARQAKNLLRQFLAEVAEMDTKKVSAARFEPPMKDRLLRHEKKLVRLIGHSGSYPQWVLHFLYHQLRTKGNKVGTARTQLSRLTPITMMLQNAILDLSDWDDDVVLELQEAATSGANWSDGTLAAFYKTMRQFMAFCQQYGALEGITLPRNATSSLAPSVLRTRILSPDHMETVWNSLVDHVPAGDPRQMMALVIALGFYGGLRASEVLSLTLNNVVMQNGAGEGEHTCWIEVEGGKTSAARRRVALHVMAPPSVIEQMNTWVNNRRKECSASLLADIALFGPRHSPDAFARESLITPVIGWMRYVLGEDIDFHGLRHAAVSWTLLRLYAAQKPAFKATLHHRYHWMFCDTALDATLAHFCGAEGDDTLARGTQLLHVAKWIGHRDAGTLLQHYAHTLGIIHSDVLAPQARA</sequence>
<keyword evidence="3" id="KW-1185">Reference proteome</keyword>
<organism evidence="2 3">
    <name type="scientific">Halomonas cibimaris</name>
    <dbReference type="NCBI Taxonomy" id="657012"/>
    <lineage>
        <taxon>Bacteria</taxon>
        <taxon>Pseudomonadati</taxon>
        <taxon>Pseudomonadota</taxon>
        <taxon>Gammaproteobacteria</taxon>
        <taxon>Oceanospirillales</taxon>
        <taxon>Halomonadaceae</taxon>
        <taxon>Halomonas</taxon>
    </lineage>
</organism>
<accession>A0ABP7LDC3</accession>
<dbReference type="Proteomes" id="UP001500133">
    <property type="component" value="Unassembled WGS sequence"/>
</dbReference>
<dbReference type="EMBL" id="BAAAZT010000029">
    <property type="protein sequence ID" value="GAA3899707.1"/>
    <property type="molecule type" value="Genomic_DNA"/>
</dbReference>
<dbReference type="InterPro" id="IPR011010">
    <property type="entry name" value="DNA_brk_join_enz"/>
</dbReference>
<protein>
    <recommendedName>
        <fullName evidence="4">Tyr recombinase domain-containing protein</fullName>
    </recommendedName>
</protein>
<keyword evidence="1" id="KW-0233">DNA recombination</keyword>
<name>A0ABP7LDC3_9GAMM</name>
<dbReference type="CDD" id="cd00397">
    <property type="entry name" value="DNA_BRE_C"/>
    <property type="match status" value="1"/>
</dbReference>